<dbReference type="PANTHER" id="PTHR30489:SF0">
    <property type="entry name" value="LIPOPROTEIN-RELEASING SYSTEM TRANSMEMBRANE PROTEIN LOLE"/>
    <property type="match status" value="1"/>
</dbReference>
<feature type="transmembrane region" description="Helical" evidence="7">
    <location>
        <begin position="436"/>
        <end position="457"/>
    </location>
</feature>
<feature type="transmembrane region" description="Helical" evidence="7">
    <location>
        <begin position="271"/>
        <end position="292"/>
    </location>
</feature>
<dbReference type="STRING" id="265719.SAMN04488509_101595"/>
<dbReference type="OrthoDB" id="5137249at2"/>
<feature type="transmembrane region" description="Helical" evidence="7">
    <location>
        <begin position="359"/>
        <end position="383"/>
    </location>
</feature>
<feature type="transmembrane region" description="Helical" evidence="7">
    <location>
        <begin position="21"/>
        <end position="40"/>
    </location>
</feature>
<name>A0A1G6SNE8_9GAMM</name>
<evidence type="ECO:0000256" key="5">
    <source>
        <dbReference type="ARBA" id="ARBA00022989"/>
    </source>
</evidence>
<evidence type="ECO:0000259" key="8">
    <source>
        <dbReference type="Pfam" id="PF02687"/>
    </source>
</evidence>
<comment type="similarity">
    <text evidence="2">Belongs to the ABC-4 integral membrane protein family. LolC/E subfamily.</text>
</comment>
<dbReference type="GO" id="GO:0044874">
    <property type="term" value="P:lipoprotein localization to outer membrane"/>
    <property type="evidence" value="ECO:0007669"/>
    <property type="project" value="TreeGrafter"/>
</dbReference>
<dbReference type="RefSeq" id="WP_091238633.1">
    <property type="nucleotide sequence ID" value="NZ_FNAG01000001.1"/>
</dbReference>
<feature type="transmembrane region" description="Helical" evidence="7">
    <location>
        <begin position="753"/>
        <end position="772"/>
    </location>
</feature>
<keyword evidence="3" id="KW-1003">Cell membrane</keyword>
<evidence type="ECO:0000313" key="9">
    <source>
        <dbReference type="EMBL" id="SDD18154.1"/>
    </source>
</evidence>
<dbReference type="PANTHER" id="PTHR30489">
    <property type="entry name" value="LIPOPROTEIN-RELEASING SYSTEM TRANSMEMBRANE PROTEIN LOLE"/>
    <property type="match status" value="1"/>
</dbReference>
<feature type="domain" description="ABC3 transporter permease C-terminal" evidence="8">
    <location>
        <begin position="663"/>
        <end position="770"/>
    </location>
</feature>
<feature type="transmembrane region" description="Helical" evidence="7">
    <location>
        <begin position="313"/>
        <end position="339"/>
    </location>
</feature>
<reference evidence="9 10" key="1">
    <citation type="submission" date="2016-10" db="EMBL/GenBank/DDBJ databases">
        <authorList>
            <person name="de Groot N.N."/>
        </authorList>
    </citation>
    <scope>NUCLEOTIDE SEQUENCE [LARGE SCALE GENOMIC DNA]</scope>
    <source>
        <strain evidence="9 10">DSM 16957</strain>
    </source>
</reference>
<dbReference type="InterPro" id="IPR051447">
    <property type="entry name" value="Lipoprotein-release_system"/>
</dbReference>
<gene>
    <name evidence="9" type="ORF">SAMN04488509_101595</name>
</gene>
<sequence length="789" mass="84511">MKRRPLLNKLGRDLLRQRAQASAIAGLLALGVALLVTAIGTRAALERARDDYYLQQGLADLQLMMVRAPRAMAERAAALPGVQAVEARLAVPALLVLPNVDGALSARLYSLDDPERVQVNRPWRVEGRWPEPNARREVALNEAFAQAQGLDIGDALELTIRGSRERLRIVGIANSPEFVFVSPPGELLPQPERHAVLWMPRRALEQAAGLEGAFNELLLRLGEGVAPEVVAAQLEPLFARYGAGRAQDRSRIPSARLLDDELEQLGTMARLLPPAFLAVAAFLLNLNLTRLVEAERSTLGLMKAFGLRAREVVGGYLGFALVVSLVGVLFGLALGRALGELMCGLYLEFYRLPVLQYRLQPGIVAAAFAVGIGAALAGSSLALRRVLSLRPAAALAPPPPPSFRHGAGPLEALAAGFDPLTRVALRRVLGFPRRSLITVAGFCAALILLVLSMQAPLAIERLLDISFGAAKRQQITLSLAENAGADALRALARLPGVERAEPFLALDAVFTAGLRSVNEPLLGLTAQPLLERLVDAQGQPRLLRDDGLLLSGSLARQLGVRAGDPVEVQLTGGLRRRFVLPVAEVVEVTIGSGAWLEIDALARYSGQPGRISGAHLRLRADQRAAFDAAVRATPMIAASSDIEAAWGAMQRMFEQGSGTMTSLFTGFAVLMAVGIAYATSTVVLGEQRRDLATLCVLGYGRREASYVLLAELGLLCLIALPPGLVSGHYAAQAFLRAMATDVFQFPSLFEPSLHLRAGLILLASVAATALWVRRGVDRIGLVESLKVRE</sequence>
<keyword evidence="5 7" id="KW-1133">Transmembrane helix</keyword>
<keyword evidence="10" id="KW-1185">Reference proteome</keyword>
<evidence type="ECO:0000256" key="1">
    <source>
        <dbReference type="ARBA" id="ARBA00004651"/>
    </source>
</evidence>
<dbReference type="InterPro" id="IPR003838">
    <property type="entry name" value="ABC3_permease_C"/>
</dbReference>
<keyword evidence="4 7" id="KW-0812">Transmembrane</keyword>
<evidence type="ECO:0000256" key="2">
    <source>
        <dbReference type="ARBA" id="ARBA00005236"/>
    </source>
</evidence>
<proteinExistence type="inferred from homology"/>
<feature type="transmembrane region" description="Helical" evidence="7">
    <location>
        <begin position="663"/>
        <end position="685"/>
    </location>
</feature>
<dbReference type="Pfam" id="PF02687">
    <property type="entry name" value="FtsX"/>
    <property type="match status" value="2"/>
</dbReference>
<organism evidence="9 10">
    <name type="scientific">Aquimonas voraii</name>
    <dbReference type="NCBI Taxonomy" id="265719"/>
    <lineage>
        <taxon>Bacteria</taxon>
        <taxon>Pseudomonadati</taxon>
        <taxon>Pseudomonadota</taxon>
        <taxon>Gammaproteobacteria</taxon>
        <taxon>Lysobacterales</taxon>
        <taxon>Lysobacteraceae</taxon>
        <taxon>Aquimonas</taxon>
    </lineage>
</organism>
<dbReference type="EMBL" id="FNAG01000001">
    <property type="protein sequence ID" value="SDD18154.1"/>
    <property type="molecule type" value="Genomic_DNA"/>
</dbReference>
<comment type="subcellular location">
    <subcellularLocation>
        <location evidence="1">Cell membrane</location>
        <topology evidence="1">Multi-pass membrane protein</topology>
    </subcellularLocation>
</comment>
<dbReference type="Proteomes" id="UP000199603">
    <property type="component" value="Unassembled WGS sequence"/>
</dbReference>
<evidence type="ECO:0000256" key="3">
    <source>
        <dbReference type="ARBA" id="ARBA00022475"/>
    </source>
</evidence>
<feature type="transmembrane region" description="Helical" evidence="7">
    <location>
        <begin position="706"/>
        <end position="725"/>
    </location>
</feature>
<protein>
    <submittedName>
        <fullName evidence="9">Putative ABC transport system permease protein</fullName>
    </submittedName>
</protein>
<evidence type="ECO:0000256" key="7">
    <source>
        <dbReference type="SAM" id="Phobius"/>
    </source>
</evidence>
<evidence type="ECO:0000313" key="10">
    <source>
        <dbReference type="Proteomes" id="UP000199603"/>
    </source>
</evidence>
<evidence type="ECO:0000256" key="4">
    <source>
        <dbReference type="ARBA" id="ARBA00022692"/>
    </source>
</evidence>
<dbReference type="GO" id="GO:0098797">
    <property type="term" value="C:plasma membrane protein complex"/>
    <property type="evidence" value="ECO:0007669"/>
    <property type="project" value="TreeGrafter"/>
</dbReference>
<dbReference type="AlphaFoldDB" id="A0A1G6SNE8"/>
<feature type="domain" description="ABC3 transporter permease C-terminal" evidence="8">
    <location>
        <begin position="276"/>
        <end position="389"/>
    </location>
</feature>
<evidence type="ECO:0000256" key="6">
    <source>
        <dbReference type="ARBA" id="ARBA00023136"/>
    </source>
</evidence>
<keyword evidence="6 7" id="KW-0472">Membrane</keyword>
<accession>A0A1G6SNE8</accession>